<proteinExistence type="predicted"/>
<dbReference type="InterPro" id="IPR052709">
    <property type="entry name" value="Transposase-MT_Hybrid"/>
</dbReference>
<reference evidence="2 3" key="1">
    <citation type="submission" date="2023-08" db="EMBL/GenBank/DDBJ databases">
        <title>A Necator americanus chromosomal reference genome.</title>
        <authorList>
            <person name="Ilik V."/>
            <person name="Petrzelkova K.J."/>
            <person name="Pardy F."/>
            <person name="Fuh T."/>
            <person name="Niatou-Singa F.S."/>
            <person name="Gouil Q."/>
            <person name="Baker L."/>
            <person name="Ritchie M.E."/>
            <person name="Jex A.R."/>
            <person name="Gazzola D."/>
            <person name="Li H."/>
            <person name="Toshio Fujiwara R."/>
            <person name="Zhan B."/>
            <person name="Aroian R.V."/>
            <person name="Pafco B."/>
            <person name="Schwarz E.M."/>
        </authorList>
    </citation>
    <scope>NUCLEOTIDE SEQUENCE [LARGE SCALE GENOMIC DNA]</scope>
    <source>
        <strain evidence="2 3">Aroian</strain>
        <tissue evidence="2">Whole animal</tissue>
    </source>
</reference>
<dbReference type="Pfam" id="PF17906">
    <property type="entry name" value="HTH_48"/>
    <property type="match status" value="1"/>
</dbReference>
<evidence type="ECO:0000313" key="3">
    <source>
        <dbReference type="Proteomes" id="UP001303046"/>
    </source>
</evidence>
<dbReference type="PANTHER" id="PTHR46060:SF2">
    <property type="entry name" value="HISTONE-LYSINE N-METHYLTRANSFERASE SETMAR"/>
    <property type="match status" value="1"/>
</dbReference>
<dbReference type="InterPro" id="IPR041426">
    <property type="entry name" value="Mos1_HTH"/>
</dbReference>
<gene>
    <name evidence="2" type="primary">Necator_chrIII.g10119</name>
    <name evidence="2" type="ORF">RB195_009354</name>
</gene>
<evidence type="ECO:0000259" key="1">
    <source>
        <dbReference type="Pfam" id="PF17906"/>
    </source>
</evidence>
<dbReference type="PANTHER" id="PTHR46060">
    <property type="entry name" value="MARINER MOS1 TRANSPOSASE-LIKE PROTEIN"/>
    <property type="match status" value="1"/>
</dbReference>
<name>A0ABR1CWD2_NECAM</name>
<dbReference type="Gene3D" id="1.10.10.1450">
    <property type="match status" value="1"/>
</dbReference>
<dbReference type="Proteomes" id="UP001303046">
    <property type="component" value="Unassembled WGS sequence"/>
</dbReference>
<sequence length="131" mass="14988">MLDQKFRMRACMWYDFKQGKSAAESHRALSEVFGEEALSESQCRRWFQRFKNGNESLEDEEHGSRPQFVDDQVLKSVIELDPRQATRELATHFGCSNSTIHEPGTIRLPSVLVDAALPGREKVHELGVQLL</sequence>
<comment type="caution">
    <text evidence="2">The sequence shown here is derived from an EMBL/GenBank/DDBJ whole genome shotgun (WGS) entry which is preliminary data.</text>
</comment>
<protein>
    <recommendedName>
        <fullName evidence="1">Mos1 transposase HTH domain-containing protein</fullName>
    </recommendedName>
</protein>
<accession>A0ABR1CWD2</accession>
<dbReference type="EMBL" id="JAVFWL010000003">
    <property type="protein sequence ID" value="KAK6741446.1"/>
    <property type="molecule type" value="Genomic_DNA"/>
</dbReference>
<evidence type="ECO:0000313" key="2">
    <source>
        <dbReference type="EMBL" id="KAK6741446.1"/>
    </source>
</evidence>
<organism evidence="2 3">
    <name type="scientific">Necator americanus</name>
    <name type="common">Human hookworm</name>
    <dbReference type="NCBI Taxonomy" id="51031"/>
    <lineage>
        <taxon>Eukaryota</taxon>
        <taxon>Metazoa</taxon>
        <taxon>Ecdysozoa</taxon>
        <taxon>Nematoda</taxon>
        <taxon>Chromadorea</taxon>
        <taxon>Rhabditida</taxon>
        <taxon>Rhabditina</taxon>
        <taxon>Rhabditomorpha</taxon>
        <taxon>Strongyloidea</taxon>
        <taxon>Ancylostomatidae</taxon>
        <taxon>Bunostominae</taxon>
        <taxon>Necator</taxon>
    </lineage>
</organism>
<keyword evidence="3" id="KW-1185">Reference proteome</keyword>
<feature type="domain" description="Mos1 transposase HTH" evidence="1">
    <location>
        <begin position="9"/>
        <end position="54"/>
    </location>
</feature>